<sequence>MAAFAAARNHLLNYLRYRSFSSASAILNPSDPSAVLTSKQKSRAALALLKSETDPSRIIDICRAAALSPSSSHLDRVALSNAVSALADARSFSHVRSLLDSLPRSELPHSIVLFGQAGMLEDAIRTFRGSNSSSVRTLNALLFACILAGRHDEVGRIFREFPGTHGIASNVETYNTVVKAFCESGTSRSFYSVLDEMCRAGIKPNMTTFCTALAGFYKEERFDDVDKVLELMKKHDCHPGLSTYNVRIQNLCKLKRPGDAKALFKEMMAKRMKPNWVTFNHLIFGFCKQGDLEEAKKLYRHMRGRGCVPDSSCYFTFIYYLCQGGDFEAALSVCKDTMAKNWVPCFSTMKMLVKGLLSNSKVEEAREIMERVKEKFSGNSDMWKEVEEGLPQ</sequence>
<name>A0A426Y8R8_ENSVE</name>
<accession>A0A426Y8R8</accession>
<feature type="repeat" description="PPR" evidence="3">
    <location>
        <begin position="275"/>
        <end position="309"/>
    </location>
</feature>
<comment type="similarity">
    <text evidence="1">Belongs to the PPR family. P subfamily.</text>
</comment>
<keyword evidence="2" id="KW-0677">Repeat</keyword>
<reference evidence="4 5" key="1">
    <citation type="journal article" date="2014" name="Agronomy (Basel)">
        <title>A Draft Genome Sequence for Ensete ventricosum, the Drought-Tolerant Tree Against Hunger.</title>
        <authorList>
            <person name="Harrison J."/>
            <person name="Moore K.A."/>
            <person name="Paszkiewicz K."/>
            <person name="Jones T."/>
            <person name="Grant M."/>
            <person name="Ambacheew D."/>
            <person name="Muzemil S."/>
            <person name="Studholme D.J."/>
        </authorList>
    </citation>
    <scope>NUCLEOTIDE SEQUENCE [LARGE SCALE GENOMIC DNA]</scope>
</reference>
<dbReference type="Proteomes" id="UP000287651">
    <property type="component" value="Unassembled WGS sequence"/>
</dbReference>
<dbReference type="Pfam" id="PF13041">
    <property type="entry name" value="PPR_2"/>
    <property type="match status" value="2"/>
</dbReference>
<evidence type="ECO:0000313" key="5">
    <source>
        <dbReference type="Proteomes" id="UP000287651"/>
    </source>
</evidence>
<dbReference type="Pfam" id="PF01535">
    <property type="entry name" value="PPR"/>
    <property type="match status" value="2"/>
</dbReference>
<organism evidence="4 5">
    <name type="scientific">Ensete ventricosum</name>
    <name type="common">Abyssinian banana</name>
    <name type="synonym">Musa ensete</name>
    <dbReference type="NCBI Taxonomy" id="4639"/>
    <lineage>
        <taxon>Eukaryota</taxon>
        <taxon>Viridiplantae</taxon>
        <taxon>Streptophyta</taxon>
        <taxon>Embryophyta</taxon>
        <taxon>Tracheophyta</taxon>
        <taxon>Spermatophyta</taxon>
        <taxon>Magnoliopsida</taxon>
        <taxon>Liliopsida</taxon>
        <taxon>Zingiberales</taxon>
        <taxon>Musaceae</taxon>
        <taxon>Ensete</taxon>
    </lineage>
</organism>
<dbReference type="PANTHER" id="PTHR47939:SF9">
    <property type="entry name" value="(WILD MALAYSIAN BANANA) HYPOTHETICAL PROTEIN"/>
    <property type="match status" value="1"/>
</dbReference>
<evidence type="ECO:0000256" key="1">
    <source>
        <dbReference type="ARBA" id="ARBA00007626"/>
    </source>
</evidence>
<dbReference type="EMBL" id="AMZH03014148">
    <property type="protein sequence ID" value="RRT48122.1"/>
    <property type="molecule type" value="Genomic_DNA"/>
</dbReference>
<gene>
    <name evidence="4" type="ORF">B296_00036892</name>
</gene>
<protein>
    <recommendedName>
        <fullName evidence="6">Pentacotripeptide-repeat region of PRORP domain-containing protein</fullName>
    </recommendedName>
</protein>
<feature type="repeat" description="PPR" evidence="3">
    <location>
        <begin position="240"/>
        <end position="274"/>
    </location>
</feature>
<dbReference type="PANTHER" id="PTHR47939">
    <property type="entry name" value="MEMBRANE-ASSOCIATED SALT-INDUCIBLE PROTEIN-LIKE"/>
    <property type="match status" value="1"/>
</dbReference>
<evidence type="ECO:0000313" key="4">
    <source>
        <dbReference type="EMBL" id="RRT48122.1"/>
    </source>
</evidence>
<feature type="repeat" description="PPR" evidence="3">
    <location>
        <begin position="170"/>
        <end position="204"/>
    </location>
</feature>
<proteinExistence type="inferred from homology"/>
<evidence type="ECO:0000256" key="2">
    <source>
        <dbReference type="ARBA" id="ARBA00022737"/>
    </source>
</evidence>
<dbReference type="NCBIfam" id="TIGR00756">
    <property type="entry name" value="PPR"/>
    <property type="match status" value="4"/>
</dbReference>
<evidence type="ECO:0000256" key="3">
    <source>
        <dbReference type="PROSITE-ProRule" id="PRU00708"/>
    </source>
</evidence>
<dbReference type="PROSITE" id="PS51375">
    <property type="entry name" value="PPR"/>
    <property type="match status" value="4"/>
</dbReference>
<dbReference type="AlphaFoldDB" id="A0A426Y8R8"/>
<evidence type="ECO:0008006" key="6">
    <source>
        <dbReference type="Google" id="ProtNLM"/>
    </source>
</evidence>
<dbReference type="InterPro" id="IPR011990">
    <property type="entry name" value="TPR-like_helical_dom_sf"/>
</dbReference>
<dbReference type="Gene3D" id="1.25.40.10">
    <property type="entry name" value="Tetratricopeptide repeat domain"/>
    <property type="match status" value="2"/>
</dbReference>
<comment type="caution">
    <text evidence="4">The sequence shown here is derived from an EMBL/GenBank/DDBJ whole genome shotgun (WGS) entry which is preliminary data.</text>
</comment>
<feature type="repeat" description="PPR" evidence="3">
    <location>
        <begin position="205"/>
        <end position="239"/>
    </location>
</feature>
<dbReference type="InterPro" id="IPR002885">
    <property type="entry name" value="PPR_rpt"/>
</dbReference>
<dbReference type="InterPro" id="IPR050667">
    <property type="entry name" value="PPR-containing_protein"/>
</dbReference>